<comment type="caution">
    <text evidence="3">The sequence shown here is derived from an EMBL/GenBank/DDBJ whole genome shotgun (WGS) entry which is preliminary data.</text>
</comment>
<sequence>MSSPWKINYSRYKRFFLNTLTQYQKRRDLKSYLEILLSLATIAVFSVFALRPTLLTIARLLKEIEGKEETLTKLDNKIGDLNKARTLYEREKERVSLLDQSIPYSAYPEVIIRQFQGVSAENATKVGGLSIGEVKLVEGEKVAQQSINLQNKGSLEKISFNLSASSSYLSMVGFLSTLENLRRPVSVNSLTVETSKDSQENSLNFTISGVTYFLKNVNITKAD</sequence>
<keyword evidence="2" id="KW-0812">Transmembrane</keyword>
<dbReference type="Gene3D" id="3.30.70.60">
    <property type="match status" value="1"/>
</dbReference>
<feature type="transmembrane region" description="Helical" evidence="2">
    <location>
        <begin position="32"/>
        <end position="50"/>
    </location>
</feature>
<proteinExistence type="predicted"/>
<name>A0A1F7XBM0_9BACT</name>
<dbReference type="Proteomes" id="UP000177053">
    <property type="component" value="Unassembled WGS sequence"/>
</dbReference>
<evidence type="ECO:0000313" key="3">
    <source>
        <dbReference type="EMBL" id="OGM11725.1"/>
    </source>
</evidence>
<feature type="coiled-coil region" evidence="1">
    <location>
        <begin position="57"/>
        <end position="91"/>
    </location>
</feature>
<gene>
    <name evidence="3" type="ORF">A2Z22_04970</name>
</gene>
<evidence type="ECO:0000256" key="2">
    <source>
        <dbReference type="SAM" id="Phobius"/>
    </source>
</evidence>
<keyword evidence="2" id="KW-0472">Membrane</keyword>
<reference evidence="3 4" key="1">
    <citation type="journal article" date="2016" name="Nat. Commun.">
        <title>Thousands of microbial genomes shed light on interconnected biogeochemical processes in an aquifer system.</title>
        <authorList>
            <person name="Anantharaman K."/>
            <person name="Brown C.T."/>
            <person name="Hug L.A."/>
            <person name="Sharon I."/>
            <person name="Castelle C.J."/>
            <person name="Probst A.J."/>
            <person name="Thomas B.C."/>
            <person name="Singh A."/>
            <person name="Wilkins M.J."/>
            <person name="Karaoz U."/>
            <person name="Brodie E.L."/>
            <person name="Williams K.H."/>
            <person name="Hubbard S.S."/>
            <person name="Banfield J.F."/>
        </authorList>
    </citation>
    <scope>NUCLEOTIDE SEQUENCE [LARGE SCALE GENOMIC DNA]</scope>
</reference>
<organism evidence="3 4">
    <name type="scientific">Candidatus Woesebacteria bacterium RBG_16_34_12</name>
    <dbReference type="NCBI Taxonomy" id="1802480"/>
    <lineage>
        <taxon>Bacteria</taxon>
        <taxon>Candidatus Woeseibacteriota</taxon>
    </lineage>
</organism>
<evidence type="ECO:0000256" key="1">
    <source>
        <dbReference type="SAM" id="Coils"/>
    </source>
</evidence>
<keyword evidence="1" id="KW-0175">Coiled coil</keyword>
<dbReference type="EMBL" id="MGFS01000012">
    <property type="protein sequence ID" value="OGM11725.1"/>
    <property type="molecule type" value="Genomic_DNA"/>
</dbReference>
<dbReference type="InterPro" id="IPR014717">
    <property type="entry name" value="Transl_elong_EF1B/ribsomal_bS6"/>
</dbReference>
<accession>A0A1F7XBM0</accession>
<keyword evidence="2" id="KW-1133">Transmembrane helix</keyword>
<dbReference type="AlphaFoldDB" id="A0A1F7XBM0"/>
<protein>
    <submittedName>
        <fullName evidence="3">Uncharacterized protein</fullName>
    </submittedName>
</protein>
<evidence type="ECO:0000313" key="4">
    <source>
        <dbReference type="Proteomes" id="UP000177053"/>
    </source>
</evidence>